<dbReference type="InterPro" id="IPR015915">
    <property type="entry name" value="Kelch-typ_b-propeller"/>
</dbReference>
<keyword evidence="1" id="KW-0880">Kelch repeat</keyword>
<dbReference type="GO" id="GO:0005634">
    <property type="term" value="C:nucleus"/>
    <property type="evidence" value="ECO:0007669"/>
    <property type="project" value="UniProtKB-ARBA"/>
</dbReference>
<dbReference type="PANTHER" id="PTHR46122:SF5">
    <property type="entry name" value="F-BOX DOMAIN-CONTAINING PROTEIN"/>
    <property type="match status" value="1"/>
</dbReference>
<evidence type="ECO:0000256" key="2">
    <source>
        <dbReference type="ARBA" id="ARBA00022737"/>
    </source>
</evidence>
<dbReference type="SUPFAM" id="SSF117281">
    <property type="entry name" value="Kelch motif"/>
    <property type="match status" value="1"/>
</dbReference>
<proteinExistence type="predicted"/>
<dbReference type="InterPro" id="IPR006652">
    <property type="entry name" value="Kelch_1"/>
</dbReference>
<dbReference type="PANTHER" id="PTHR46122">
    <property type="entry name" value="GALACTOSE OXIDASE/KELCH REPEAT PROTEIN-RELATED"/>
    <property type="match status" value="1"/>
</dbReference>
<comment type="caution">
    <text evidence="3">The sequence shown here is derived from an EMBL/GenBank/DDBJ whole genome shotgun (WGS) entry which is preliminary data.</text>
</comment>
<dbReference type="SMART" id="SM00612">
    <property type="entry name" value="Kelch"/>
    <property type="match status" value="3"/>
</dbReference>
<dbReference type="OrthoDB" id="191037at2759"/>
<evidence type="ECO:0000256" key="1">
    <source>
        <dbReference type="ARBA" id="ARBA00022441"/>
    </source>
</evidence>
<sequence>MSKEEGECSQNRDHNPSKKGVVVGDSSNCFCLNCCNSSSKHIRACLRRFGQSFVDGSFSLNEVEKDGSLGVVEPQDTAYSYVPSLSDELVQQILARFPRAEYWKLCLVDRWCLSLLRSGELYKIRKEIGVMEASIFMLAGGETRWWAFDREFTSLRRLPILPTSDPCFAAGDKETICAGTHLIVSGKQLEGVVIWRFELATNKWEYGPSMINPRCLFASASCGDFACVAGGIGMCAPNIEVLDSAELYNPNKKLWEPLPKMRRRRKLCSGCYMDNKFYVIGGISEDGTDLTCGECFDFSRNTWDLIPDMLKDSPISASRSPPLVAVVSNELYSLEASSNQLKIYLKKSNSWKELGEVPVRADQSRGWGVAFKSLGDELLVIGGAVNSYSGFGMRICTCSPDPNSGILQWRFLDSGKNRTSHFVLNCSVMVA</sequence>
<name>A0A7J7M5A9_9MAGN</name>
<protein>
    <recommendedName>
        <fullName evidence="5">F-box/kelch-repeat protein</fullName>
    </recommendedName>
</protein>
<dbReference type="AlphaFoldDB" id="A0A7J7M5A9"/>
<reference evidence="3 4" key="1">
    <citation type="journal article" date="2020" name="IScience">
        <title>Genome Sequencing of the Endangered Kingdonia uniflora (Circaeasteraceae, Ranunculales) Reveals Potential Mechanisms of Evolutionary Specialization.</title>
        <authorList>
            <person name="Sun Y."/>
            <person name="Deng T."/>
            <person name="Zhang A."/>
            <person name="Moore M.J."/>
            <person name="Landis J.B."/>
            <person name="Lin N."/>
            <person name="Zhang H."/>
            <person name="Zhang X."/>
            <person name="Huang J."/>
            <person name="Zhang X."/>
            <person name="Sun H."/>
            <person name="Wang H."/>
        </authorList>
    </citation>
    <scope>NUCLEOTIDE SEQUENCE [LARGE SCALE GENOMIC DNA]</scope>
    <source>
        <strain evidence="3">TB1705</strain>
        <tissue evidence="3">Leaf</tissue>
    </source>
</reference>
<accession>A0A7J7M5A9</accession>
<evidence type="ECO:0008006" key="5">
    <source>
        <dbReference type="Google" id="ProtNLM"/>
    </source>
</evidence>
<keyword evidence="2" id="KW-0677">Repeat</keyword>
<dbReference type="EMBL" id="JACGCM010001763">
    <property type="protein sequence ID" value="KAF6150055.1"/>
    <property type="molecule type" value="Genomic_DNA"/>
</dbReference>
<dbReference type="Pfam" id="PF01344">
    <property type="entry name" value="Kelch_1"/>
    <property type="match status" value="1"/>
</dbReference>
<dbReference type="Gene3D" id="2.120.10.80">
    <property type="entry name" value="Kelch-type beta propeller"/>
    <property type="match status" value="1"/>
</dbReference>
<dbReference type="FunFam" id="2.120.10.80:FF:000007">
    <property type="entry name" value="F-box/kelch-repeat protein SKIP11"/>
    <property type="match status" value="1"/>
</dbReference>
<dbReference type="Proteomes" id="UP000541444">
    <property type="component" value="Unassembled WGS sequence"/>
</dbReference>
<organism evidence="3 4">
    <name type="scientific">Kingdonia uniflora</name>
    <dbReference type="NCBI Taxonomy" id="39325"/>
    <lineage>
        <taxon>Eukaryota</taxon>
        <taxon>Viridiplantae</taxon>
        <taxon>Streptophyta</taxon>
        <taxon>Embryophyta</taxon>
        <taxon>Tracheophyta</taxon>
        <taxon>Spermatophyta</taxon>
        <taxon>Magnoliopsida</taxon>
        <taxon>Ranunculales</taxon>
        <taxon>Circaeasteraceae</taxon>
        <taxon>Kingdonia</taxon>
    </lineage>
</organism>
<gene>
    <name evidence="3" type="ORF">GIB67_002837</name>
</gene>
<evidence type="ECO:0000313" key="3">
    <source>
        <dbReference type="EMBL" id="KAF6150055.1"/>
    </source>
</evidence>
<keyword evidence="4" id="KW-1185">Reference proteome</keyword>
<dbReference type="InterPro" id="IPR052439">
    <property type="entry name" value="F-box/Kelch-repeat"/>
</dbReference>
<evidence type="ECO:0000313" key="4">
    <source>
        <dbReference type="Proteomes" id="UP000541444"/>
    </source>
</evidence>